<sequence length="186" mass="21486">MPNKELTIENLGEEIKCLIEKATGKHNGKWFVHKLKNCGFGLQINIALTEEEKLVYSVIERKPVYRRPKIITVSTGFTAHDLDFFQKYKILPPHEPSAIKQPEEENLLLRVKGLIMGILDGETGCYQQLMLQKYGISMRVYLMVVQEDDPKLVIKQKTIRCKIKKIGADFTAYDQDFLQKNRLIGF</sequence>
<proteinExistence type="predicted"/>
<dbReference type="AlphaFoldDB" id="A0A0G1B6Q1"/>
<evidence type="ECO:0000313" key="1">
    <source>
        <dbReference type="EMBL" id="KKS42006.1"/>
    </source>
</evidence>
<comment type="caution">
    <text evidence="1">The sequence shown here is derived from an EMBL/GenBank/DDBJ whole genome shotgun (WGS) entry which is preliminary data.</text>
</comment>
<organism evidence="1 2">
    <name type="scientific">candidate division CPR1 bacterium GW2011_GWA2_42_17</name>
    <dbReference type="NCBI Taxonomy" id="1618341"/>
    <lineage>
        <taxon>Bacteria</taxon>
        <taxon>candidate division CPR1</taxon>
    </lineage>
</organism>
<accession>A0A0G1B6Q1</accession>
<dbReference type="Proteomes" id="UP000034875">
    <property type="component" value="Unassembled WGS sequence"/>
</dbReference>
<reference evidence="1 2" key="1">
    <citation type="journal article" date="2015" name="Nature">
        <title>rRNA introns, odd ribosomes, and small enigmatic genomes across a large radiation of phyla.</title>
        <authorList>
            <person name="Brown C.T."/>
            <person name="Hug L.A."/>
            <person name="Thomas B.C."/>
            <person name="Sharon I."/>
            <person name="Castelle C.J."/>
            <person name="Singh A."/>
            <person name="Wilkins M.J."/>
            <person name="Williams K.H."/>
            <person name="Banfield J.F."/>
        </authorList>
    </citation>
    <scope>NUCLEOTIDE SEQUENCE [LARGE SCALE GENOMIC DNA]</scope>
</reference>
<protein>
    <submittedName>
        <fullName evidence="1">Uncharacterized protein</fullName>
    </submittedName>
</protein>
<name>A0A0G1B6Q1_9BACT</name>
<evidence type="ECO:0000313" key="2">
    <source>
        <dbReference type="Proteomes" id="UP000034875"/>
    </source>
</evidence>
<dbReference type="EMBL" id="LCCZ01000049">
    <property type="protein sequence ID" value="KKS42006.1"/>
    <property type="molecule type" value="Genomic_DNA"/>
</dbReference>
<gene>
    <name evidence="1" type="ORF">UV05_C0049G0005</name>
</gene>